<dbReference type="Pfam" id="PF10022">
    <property type="entry name" value="DUF2264"/>
    <property type="match status" value="1"/>
</dbReference>
<feature type="domain" description="DUF2264" evidence="1">
    <location>
        <begin position="62"/>
        <end position="454"/>
    </location>
</feature>
<dbReference type="PIRSF" id="PIRSF014753">
    <property type="entry name" value="UCP014753"/>
    <property type="match status" value="1"/>
</dbReference>
<gene>
    <name evidence="3" type="ORF">QQX98_005382</name>
</gene>
<evidence type="ECO:0000313" key="4">
    <source>
        <dbReference type="Proteomes" id="UP001498476"/>
    </source>
</evidence>
<dbReference type="PANTHER" id="PTHR35339:SF2">
    <property type="entry name" value="DUF2264 DOMAIN-CONTAINING PROTEIN-RELATED"/>
    <property type="match status" value="1"/>
</dbReference>
<name>A0ABR1H503_9HYPO</name>
<evidence type="ECO:0000313" key="3">
    <source>
        <dbReference type="EMBL" id="KAK7416185.1"/>
    </source>
</evidence>
<protein>
    <submittedName>
        <fullName evidence="3">Uncharacterized protein</fullName>
    </submittedName>
</protein>
<reference evidence="3 4" key="1">
    <citation type="journal article" date="2025" name="Microbiol. Resour. Announc.">
        <title>Draft genome sequences for Neonectria magnoliae and Neonectria punicea, canker pathogens of Liriodendron tulipifera and Acer saccharum in West Virginia.</title>
        <authorList>
            <person name="Petronek H.M."/>
            <person name="Kasson M.T."/>
            <person name="Metheny A.M."/>
            <person name="Stauder C.M."/>
            <person name="Lovett B."/>
            <person name="Lynch S.C."/>
            <person name="Garnas J.R."/>
            <person name="Kasson L.R."/>
            <person name="Stajich J.E."/>
        </authorList>
    </citation>
    <scope>NUCLEOTIDE SEQUENCE [LARGE SCALE GENOMIC DNA]</scope>
    <source>
        <strain evidence="3 4">NRRL 64653</strain>
    </source>
</reference>
<organism evidence="3 4">
    <name type="scientific">Neonectria punicea</name>
    <dbReference type="NCBI Taxonomy" id="979145"/>
    <lineage>
        <taxon>Eukaryota</taxon>
        <taxon>Fungi</taxon>
        <taxon>Dikarya</taxon>
        <taxon>Ascomycota</taxon>
        <taxon>Pezizomycotina</taxon>
        <taxon>Sordariomycetes</taxon>
        <taxon>Hypocreomycetidae</taxon>
        <taxon>Hypocreales</taxon>
        <taxon>Nectriaceae</taxon>
        <taxon>Neonectria</taxon>
    </lineage>
</organism>
<evidence type="ECO:0000259" key="2">
    <source>
        <dbReference type="Pfam" id="PF20938"/>
    </source>
</evidence>
<dbReference type="InterPro" id="IPR016624">
    <property type="entry name" value="UCP014753"/>
</dbReference>
<dbReference type="Proteomes" id="UP001498476">
    <property type="component" value="Unassembled WGS sequence"/>
</dbReference>
<keyword evidence="4" id="KW-1185">Reference proteome</keyword>
<dbReference type="InterPro" id="IPR049237">
    <property type="entry name" value="DUF2264_C"/>
</dbReference>
<dbReference type="InterPro" id="IPR049349">
    <property type="entry name" value="DUF2264_N"/>
</dbReference>
<dbReference type="EMBL" id="JAZAVJ010000072">
    <property type="protein sequence ID" value="KAK7416185.1"/>
    <property type="molecule type" value="Genomic_DNA"/>
</dbReference>
<feature type="domain" description="DUF2264" evidence="2">
    <location>
        <begin position="463"/>
        <end position="752"/>
    </location>
</feature>
<dbReference type="PANTHER" id="PTHR35339">
    <property type="entry name" value="LINALOOL DEHYDRATASE_ISOMERASE DOMAIN-CONTAINING PROTEIN"/>
    <property type="match status" value="1"/>
</dbReference>
<proteinExistence type="predicted"/>
<accession>A0ABR1H503</accession>
<sequence length="768" mass="85214">MADSSPDARDPQLQRVNGEMVVRHVSEDLVKGSAISEYTPLAIGSRLYTKQTDAASEVVRHTRDDLVLASISLLKPLLPHFSPGQARIRLPVATGAHFDEGAAQLEGFARPLWAIGALLSSLSSPNTSPDTDRSEQIRQLAEPWLAGIRNGTDPEHSEYWGAVGQMDQRMVEAEIIAFALLSAPDMFFYHQDEKARHNIKSWLRGMNGKEMPANNWRWFRVFANLALIRVCGVPAQDVASEMESDFEILDSFYLEDGWSGDGAWLSSEDEARQAAAYEETGRRDSIWPGRQVDYYSGSFAIQFSQLLYTKFARDTDPQRVAKYQQQARDFGASIWQYFDSEGSAIPFGRSLTYRFACGGFFAALAAANVPDMPFPLSQPGMVKGFLLRHLRWWASNSDDIFYPDGTLNIGWMYPNMYMCEDYNSPQSPYWCTKTLIAVSLSQTDDFWTSDEQPYPSLFKPRLVPAPRQIISNHPEANHHFFLSPAQFVAWPLKATQAKYSKFEYSSAFPFSVPTGPLIRQMAPDCTLALSRDGAETWAVKWKCSEPQFSQVSLKGAKHTETITVATVRWRPWSDGQVEVETTLVPPTDTWPDWHVRVHRIRILSPVRTLHTIEGGFASPSRRTKDGSKLPALNGLDDSTAIGKTEGILETEDSVLVLSNAGCSGISTIPVNTPSSWTTSSQALQPDSNTNLAYPRTMIPLLDRSTIRGPKAGDEVIFATGVFAISTSANGGGKASDKSLEARWARKPKICGPVSDSSVPGMDYIDLGT</sequence>
<dbReference type="Pfam" id="PF20938">
    <property type="entry name" value="DUF2264_C"/>
    <property type="match status" value="1"/>
</dbReference>
<evidence type="ECO:0000259" key="1">
    <source>
        <dbReference type="Pfam" id="PF10022"/>
    </source>
</evidence>
<comment type="caution">
    <text evidence="3">The sequence shown here is derived from an EMBL/GenBank/DDBJ whole genome shotgun (WGS) entry which is preliminary data.</text>
</comment>